<feature type="region of interest" description="Disordered" evidence="1">
    <location>
        <begin position="233"/>
        <end position="341"/>
    </location>
</feature>
<dbReference type="PROSITE" id="PS50020">
    <property type="entry name" value="WW_DOMAIN_2"/>
    <property type="match status" value="1"/>
</dbReference>
<dbReference type="AlphaFoldDB" id="A0AA39XII5"/>
<reference evidence="3" key="1">
    <citation type="submission" date="2023-06" db="EMBL/GenBank/DDBJ databases">
        <title>Genome-scale phylogeny and comparative genomics of the fungal order Sordariales.</title>
        <authorList>
            <consortium name="Lawrence Berkeley National Laboratory"/>
            <person name="Hensen N."/>
            <person name="Bonometti L."/>
            <person name="Westerberg I."/>
            <person name="Brannstrom I.O."/>
            <person name="Guillou S."/>
            <person name="Cros-Aarteil S."/>
            <person name="Calhoun S."/>
            <person name="Haridas S."/>
            <person name="Kuo A."/>
            <person name="Mondo S."/>
            <person name="Pangilinan J."/>
            <person name="Riley R."/>
            <person name="LaButti K."/>
            <person name="Andreopoulos B."/>
            <person name="Lipzen A."/>
            <person name="Chen C."/>
            <person name="Yanf M."/>
            <person name="Daum C."/>
            <person name="Ng V."/>
            <person name="Clum A."/>
            <person name="Steindorff A."/>
            <person name="Ohm R."/>
            <person name="Martin F."/>
            <person name="Silar P."/>
            <person name="Natvig D."/>
            <person name="Lalanne C."/>
            <person name="Gautier V."/>
            <person name="Ament-velasquez S.L."/>
            <person name="Kruys A."/>
            <person name="Hutchinson M.I."/>
            <person name="Powell A.J."/>
            <person name="Barry K."/>
            <person name="Miller A.N."/>
            <person name="Grigoriev I.V."/>
            <person name="Debuchy R."/>
            <person name="Gladieux P."/>
            <person name="Thoren M.H."/>
            <person name="Johannesson H."/>
        </authorList>
    </citation>
    <scope>NUCLEOTIDE SEQUENCE</scope>
    <source>
        <strain evidence="3">SMH3391-2</strain>
    </source>
</reference>
<dbReference type="SUPFAM" id="SSF51045">
    <property type="entry name" value="WW domain"/>
    <property type="match status" value="1"/>
</dbReference>
<accession>A0AA39XII5</accession>
<feature type="domain" description="WW" evidence="2">
    <location>
        <begin position="17"/>
        <end position="51"/>
    </location>
</feature>
<dbReference type="Proteomes" id="UP001174934">
    <property type="component" value="Unassembled WGS sequence"/>
</dbReference>
<feature type="compositionally biased region" description="Low complexity" evidence="1">
    <location>
        <begin position="299"/>
        <end position="330"/>
    </location>
</feature>
<feature type="compositionally biased region" description="Basic and acidic residues" evidence="1">
    <location>
        <begin position="94"/>
        <end position="110"/>
    </location>
</feature>
<feature type="region of interest" description="Disordered" evidence="1">
    <location>
        <begin position="91"/>
        <end position="127"/>
    </location>
</feature>
<dbReference type="EMBL" id="JAULSR010000001">
    <property type="protein sequence ID" value="KAK0634636.1"/>
    <property type="molecule type" value="Genomic_DNA"/>
</dbReference>
<keyword evidence="4" id="KW-1185">Reference proteome</keyword>
<evidence type="ECO:0000256" key="1">
    <source>
        <dbReference type="SAM" id="MobiDB-lite"/>
    </source>
</evidence>
<dbReference type="InterPro" id="IPR001202">
    <property type="entry name" value="WW_dom"/>
</dbReference>
<name>A0AA39XII5_9PEZI</name>
<dbReference type="Pfam" id="PF00397">
    <property type="entry name" value="WW"/>
    <property type="match status" value="1"/>
</dbReference>
<dbReference type="SMART" id="SM00456">
    <property type="entry name" value="WW"/>
    <property type="match status" value="1"/>
</dbReference>
<comment type="caution">
    <text evidence="3">The sequence shown here is derived from an EMBL/GenBank/DDBJ whole genome shotgun (WGS) entry which is preliminary data.</text>
</comment>
<feature type="region of interest" description="Disordered" evidence="1">
    <location>
        <begin position="183"/>
        <end position="212"/>
    </location>
</feature>
<dbReference type="InterPro" id="IPR036020">
    <property type="entry name" value="WW_dom_sf"/>
</dbReference>
<organism evidence="3 4">
    <name type="scientific">Bombardia bombarda</name>
    <dbReference type="NCBI Taxonomy" id="252184"/>
    <lineage>
        <taxon>Eukaryota</taxon>
        <taxon>Fungi</taxon>
        <taxon>Dikarya</taxon>
        <taxon>Ascomycota</taxon>
        <taxon>Pezizomycotina</taxon>
        <taxon>Sordariomycetes</taxon>
        <taxon>Sordariomycetidae</taxon>
        <taxon>Sordariales</taxon>
        <taxon>Lasiosphaeriaceae</taxon>
        <taxon>Bombardia</taxon>
    </lineage>
</organism>
<sequence length="412" mass="41018">MAGPASPGSDGPTYAPPNLPAGWIAQWDGSSKEYYFVQLSTGLSQWETPTVAAPVGGGTPASHTEHPYGVPGGGGARGGGGQIITHPDGSQTVKHADGTMEPLMPREDGTRGGVDGPTGDRGLGSMLGNALMSNLGGGGRQSSGGGGLAGQLISGFTGGGSSHSGGNSSGGIGGKLASQLASNLFSGGSSKPSQSSGNYHGGQSSSSSGGGLAGSVMGGVASMFGGKPANSGQNFGYSNSGQQSGSYTGQAPPISYQPPSAPGTSASANSSYHAPQSQQHHTGGASTYHPPRRPTHHQASPSSSTLRTAASPSTTAASSRSRATAPHTARLFPSKATGSPSISNRMAAEVISMAAHQTLITRLHSMGLRSTRHSRRMAGVTRGSSSNIMVMEAGTIKCRRRHGDMILGGVAL</sequence>
<evidence type="ECO:0000259" key="2">
    <source>
        <dbReference type="PROSITE" id="PS50020"/>
    </source>
</evidence>
<gene>
    <name evidence="3" type="ORF">B0T17DRAFT_611611</name>
</gene>
<feature type="compositionally biased region" description="Low complexity" evidence="1">
    <location>
        <begin position="233"/>
        <end position="250"/>
    </location>
</feature>
<feature type="compositionally biased region" description="Polar residues" evidence="1">
    <location>
        <begin position="262"/>
        <end position="285"/>
    </location>
</feature>
<dbReference type="PROSITE" id="PS01159">
    <property type="entry name" value="WW_DOMAIN_1"/>
    <property type="match status" value="1"/>
</dbReference>
<evidence type="ECO:0000313" key="4">
    <source>
        <dbReference type="Proteomes" id="UP001174934"/>
    </source>
</evidence>
<evidence type="ECO:0000313" key="3">
    <source>
        <dbReference type="EMBL" id="KAK0634636.1"/>
    </source>
</evidence>
<feature type="compositionally biased region" description="Gly residues" evidence="1">
    <location>
        <begin position="111"/>
        <end position="122"/>
    </location>
</feature>
<dbReference type="CDD" id="cd00201">
    <property type="entry name" value="WW"/>
    <property type="match status" value="1"/>
</dbReference>
<dbReference type="Gene3D" id="2.20.70.10">
    <property type="match status" value="1"/>
</dbReference>
<proteinExistence type="predicted"/>
<feature type="compositionally biased region" description="Low complexity" evidence="1">
    <location>
        <begin position="186"/>
        <end position="207"/>
    </location>
</feature>
<protein>
    <recommendedName>
        <fullName evidence="2">WW domain-containing protein</fullName>
    </recommendedName>
</protein>